<dbReference type="GeneID" id="85363677"/>
<feature type="compositionally biased region" description="Basic and acidic residues" evidence="1">
    <location>
        <begin position="304"/>
        <end position="320"/>
    </location>
</feature>
<comment type="caution">
    <text evidence="2">The sequence shown here is derived from an EMBL/GenBank/DDBJ whole genome shotgun (WGS) entry which is preliminary data.</text>
</comment>
<feature type="region of interest" description="Disordered" evidence="1">
    <location>
        <begin position="278"/>
        <end position="320"/>
    </location>
</feature>
<gene>
    <name evidence="2" type="ORF">EV420DRAFT_1745429</name>
</gene>
<sequence length="320" mass="36074">MSDSGPLFTLIMSSSSGYATNTLRRAYRAVFGRDPPPDERDDQILLWIKICSAVGVDHDLVRTIKRFFPALPDLSQLNVVGHLLDLPLALRHNVTAYKSIDALEFMRRLQSSAELPGPEPSTGDKSVLHRREQHVTAICHTLLSFVGFELASRHKTPTTNKLALSKETAQPTRILSYSIDSSWWFTLTVQITDFPDPDDPDVLVSIRWKHASVKSRTHPVCCVINFVDFFNEPTAFPPSGQFDRIEDVGFESSAEYVGFVRMMQESLLGPLWENIREKAQDVDPPAEHSSHEQSTQTDLQEQTRTLRERGTGSTMHPEDV</sequence>
<evidence type="ECO:0000313" key="3">
    <source>
        <dbReference type="Proteomes" id="UP001175211"/>
    </source>
</evidence>
<protein>
    <submittedName>
        <fullName evidence="2">Uncharacterized protein</fullName>
    </submittedName>
</protein>
<feature type="compositionally biased region" description="Polar residues" evidence="1">
    <location>
        <begin position="292"/>
        <end position="303"/>
    </location>
</feature>
<keyword evidence="3" id="KW-1185">Reference proteome</keyword>
<dbReference type="AlphaFoldDB" id="A0AA39NBZ8"/>
<organism evidence="2 3">
    <name type="scientific">Armillaria tabescens</name>
    <name type="common">Ringless honey mushroom</name>
    <name type="synonym">Agaricus tabescens</name>
    <dbReference type="NCBI Taxonomy" id="1929756"/>
    <lineage>
        <taxon>Eukaryota</taxon>
        <taxon>Fungi</taxon>
        <taxon>Dikarya</taxon>
        <taxon>Basidiomycota</taxon>
        <taxon>Agaricomycotina</taxon>
        <taxon>Agaricomycetes</taxon>
        <taxon>Agaricomycetidae</taxon>
        <taxon>Agaricales</taxon>
        <taxon>Marasmiineae</taxon>
        <taxon>Physalacriaceae</taxon>
        <taxon>Desarmillaria</taxon>
    </lineage>
</organism>
<evidence type="ECO:0000256" key="1">
    <source>
        <dbReference type="SAM" id="MobiDB-lite"/>
    </source>
</evidence>
<proteinExistence type="predicted"/>
<dbReference type="EMBL" id="JAUEPS010000008">
    <property type="protein sequence ID" value="KAK0462827.1"/>
    <property type="molecule type" value="Genomic_DNA"/>
</dbReference>
<dbReference type="RefSeq" id="XP_060334293.1">
    <property type="nucleotide sequence ID" value="XM_060480129.1"/>
</dbReference>
<name>A0AA39NBZ8_ARMTA</name>
<dbReference type="Proteomes" id="UP001175211">
    <property type="component" value="Unassembled WGS sequence"/>
</dbReference>
<accession>A0AA39NBZ8</accession>
<reference evidence="2" key="1">
    <citation type="submission" date="2023-06" db="EMBL/GenBank/DDBJ databases">
        <authorList>
            <consortium name="Lawrence Berkeley National Laboratory"/>
            <person name="Ahrendt S."/>
            <person name="Sahu N."/>
            <person name="Indic B."/>
            <person name="Wong-Bajracharya J."/>
            <person name="Merenyi Z."/>
            <person name="Ke H.-M."/>
            <person name="Monk M."/>
            <person name="Kocsube S."/>
            <person name="Drula E."/>
            <person name="Lipzen A."/>
            <person name="Balint B."/>
            <person name="Henrissat B."/>
            <person name="Andreopoulos B."/>
            <person name="Martin F.M."/>
            <person name="Harder C.B."/>
            <person name="Rigling D."/>
            <person name="Ford K.L."/>
            <person name="Foster G.D."/>
            <person name="Pangilinan J."/>
            <person name="Papanicolaou A."/>
            <person name="Barry K."/>
            <person name="LaButti K."/>
            <person name="Viragh M."/>
            <person name="Koriabine M."/>
            <person name="Yan M."/>
            <person name="Riley R."/>
            <person name="Champramary S."/>
            <person name="Plett K.L."/>
            <person name="Tsai I.J."/>
            <person name="Slot J."/>
            <person name="Sipos G."/>
            <person name="Plett J."/>
            <person name="Nagy L.G."/>
            <person name="Grigoriev I.V."/>
        </authorList>
    </citation>
    <scope>NUCLEOTIDE SEQUENCE</scope>
    <source>
        <strain evidence="2">CCBAS 213</strain>
    </source>
</reference>
<feature type="compositionally biased region" description="Basic and acidic residues" evidence="1">
    <location>
        <begin position="278"/>
        <end position="291"/>
    </location>
</feature>
<evidence type="ECO:0000313" key="2">
    <source>
        <dbReference type="EMBL" id="KAK0462827.1"/>
    </source>
</evidence>